<comment type="caution">
    <text evidence="5">The sequence shown here is derived from an EMBL/GenBank/DDBJ whole genome shotgun (WGS) entry which is preliminary data.</text>
</comment>
<reference evidence="6" key="1">
    <citation type="journal article" date="2019" name="Int. J. Syst. Evol. Microbiol.">
        <title>The Global Catalogue of Microorganisms (GCM) 10K type strain sequencing project: providing services to taxonomists for standard genome sequencing and annotation.</title>
        <authorList>
            <consortium name="The Broad Institute Genomics Platform"/>
            <consortium name="The Broad Institute Genome Sequencing Center for Infectious Disease"/>
            <person name="Wu L."/>
            <person name="Ma J."/>
        </authorList>
    </citation>
    <scope>NUCLEOTIDE SEQUENCE [LARGE SCALE GENOMIC DNA]</scope>
    <source>
        <strain evidence="6">KCTC 52473</strain>
    </source>
</reference>
<dbReference type="InterPro" id="IPR017850">
    <property type="entry name" value="Alkaline_phosphatase_core_sf"/>
</dbReference>
<feature type="transmembrane region" description="Helical" evidence="3">
    <location>
        <begin position="53"/>
        <end position="75"/>
    </location>
</feature>
<proteinExistence type="inferred from homology"/>
<organism evidence="5 6">
    <name type="scientific">Agaribacter flavus</name>
    <dbReference type="NCBI Taxonomy" id="1902781"/>
    <lineage>
        <taxon>Bacteria</taxon>
        <taxon>Pseudomonadati</taxon>
        <taxon>Pseudomonadota</taxon>
        <taxon>Gammaproteobacteria</taxon>
        <taxon>Alteromonadales</taxon>
        <taxon>Alteromonadaceae</taxon>
        <taxon>Agaribacter</taxon>
    </lineage>
</organism>
<dbReference type="Proteomes" id="UP001595478">
    <property type="component" value="Unassembled WGS sequence"/>
</dbReference>
<keyword evidence="6" id="KW-1185">Reference proteome</keyword>
<evidence type="ECO:0000256" key="1">
    <source>
        <dbReference type="ARBA" id="ARBA00008779"/>
    </source>
</evidence>
<dbReference type="PANTHER" id="PTHR42693:SF53">
    <property type="entry name" value="ENDO-4-O-SULFATASE"/>
    <property type="match status" value="1"/>
</dbReference>
<keyword evidence="3" id="KW-0812">Transmembrane</keyword>
<gene>
    <name evidence="5" type="ORF">ACFOHL_04070</name>
</gene>
<dbReference type="InterPro" id="IPR050738">
    <property type="entry name" value="Sulfatase"/>
</dbReference>
<dbReference type="CDD" id="cd16027">
    <property type="entry name" value="SGSH"/>
    <property type="match status" value="1"/>
</dbReference>
<evidence type="ECO:0000259" key="4">
    <source>
        <dbReference type="Pfam" id="PF00884"/>
    </source>
</evidence>
<dbReference type="InterPro" id="IPR000917">
    <property type="entry name" value="Sulfatase_N"/>
</dbReference>
<dbReference type="Gene3D" id="3.40.720.10">
    <property type="entry name" value="Alkaline Phosphatase, subunit A"/>
    <property type="match status" value="1"/>
</dbReference>
<name>A0ABV7FKF9_9ALTE</name>
<evidence type="ECO:0000256" key="2">
    <source>
        <dbReference type="ARBA" id="ARBA00022801"/>
    </source>
</evidence>
<dbReference type="PANTHER" id="PTHR42693">
    <property type="entry name" value="ARYLSULFATASE FAMILY MEMBER"/>
    <property type="match status" value="1"/>
</dbReference>
<protein>
    <submittedName>
        <fullName evidence="5">Sulfatase</fullName>
    </submittedName>
</protein>
<feature type="domain" description="Sulfatase N-terminal" evidence="4">
    <location>
        <begin position="79"/>
        <end position="360"/>
    </location>
</feature>
<dbReference type="Pfam" id="PF00884">
    <property type="entry name" value="Sulfatase"/>
    <property type="match status" value="1"/>
</dbReference>
<dbReference type="RefSeq" id="WP_376918910.1">
    <property type="nucleotide sequence ID" value="NZ_JBHRSW010000005.1"/>
</dbReference>
<keyword evidence="3" id="KW-1133">Transmembrane helix</keyword>
<dbReference type="EMBL" id="JBHRSW010000005">
    <property type="protein sequence ID" value="MFC3120782.1"/>
    <property type="molecule type" value="Genomic_DNA"/>
</dbReference>
<evidence type="ECO:0000313" key="5">
    <source>
        <dbReference type="EMBL" id="MFC3120782.1"/>
    </source>
</evidence>
<sequence>MLWFFIPEKQILILQIAQPSLIPSLVPYRAEASSNAALSQELQSVENVMMKKWIVCFQLLCIVAANAFSISVAAVEKKPNFVWLVSEDNSPQYIKLFNPTGAAMPSVEALAKDGISYHQVFSNTPVCSTARTTLATGIETPKLMLNYHRKFSPVPLPESVVPISKYLMDNGYYTANNFKTDFNFVTTAPSSIWNESGTSATWRKRKPGQAFFYMQSWSTTHEKNLHFPESDVGTKATAHSVDEVTLPPYYPDTEVFRYTYARYLDRHTAVDKEIAEVIAKLKADDLLEDTFIFYFGDHGGVLPGSKGYINQRGLHVPLVVRIPENFKHLVYEDKQVNTDTRQHGVLNFVDFAPTLANLAGLPLLDSYDGKPFLGKGVTEKDVSSRDSSWSYADRFDEKYDFVRAYRKGRYKYVRHFTPMNTDGLFNEYRYKQYAFREWKALFEAGKLNSIQSSFFEKKPAEALYDLKTDPHETKNLIDQADLSTVANDMRTALFAHMLDKGDLGFYPEYWLVKYAANDPMAFAKKNRAEMQTLMDIANLQLKDFEQVKSQLLNALKSDRPWERYWALINLSAFGDKAISLQTTVKQMLSTEPNILVKARAIEFLTLTSDFDPVAPLLSYINATDDKILVLEIMNIAAVLHEAKGFYFDIPTREAWQKPKKGDDNYDQQFNVSYWLNTRLRYLAKK</sequence>
<comment type="similarity">
    <text evidence="1">Belongs to the sulfatase family.</text>
</comment>
<dbReference type="SUPFAM" id="SSF53649">
    <property type="entry name" value="Alkaline phosphatase-like"/>
    <property type="match status" value="1"/>
</dbReference>
<accession>A0ABV7FKF9</accession>
<keyword evidence="2" id="KW-0378">Hydrolase</keyword>
<evidence type="ECO:0000313" key="6">
    <source>
        <dbReference type="Proteomes" id="UP001595478"/>
    </source>
</evidence>
<keyword evidence="3" id="KW-0472">Membrane</keyword>
<evidence type="ECO:0000256" key="3">
    <source>
        <dbReference type="SAM" id="Phobius"/>
    </source>
</evidence>